<name>A0A0B7NWL1_9FUNG</name>
<sequence>MRIKTRQIDSFAPGETNINAAALLQKPQGRHRAEKHTESDKKRYMDALKRQFRFRLRSEINKCNQDKKKDFDGLPKSLLAAKRLPKGVVTTNAEASIKATDQPIQQFLDKKFVLKGDDGDDDSNEESDDDVDIKETEEEEEEYQDIQQRTCSASLSSIIRKDLPPAVLQAFMDHINTTIIQVSNYMAEFSKQVLKIALLFNDHAFSKQNRRIALVPQEGNSLDPVLPDGYLDYTARVPKPVDADCLKDPDFCSKYSQLFQLPHLRHRSTEKLWKPCLVMIQVRMKR</sequence>
<feature type="compositionally biased region" description="Acidic residues" evidence="1">
    <location>
        <begin position="118"/>
        <end position="144"/>
    </location>
</feature>
<evidence type="ECO:0000256" key="1">
    <source>
        <dbReference type="SAM" id="MobiDB-lite"/>
    </source>
</evidence>
<gene>
    <name evidence="2" type="primary">PARPA_14331.1 scaffold 50072</name>
</gene>
<dbReference type="EMBL" id="LN734204">
    <property type="protein sequence ID" value="CEP20010.1"/>
    <property type="molecule type" value="Genomic_DNA"/>
</dbReference>
<organism evidence="2 3">
    <name type="scientific">Parasitella parasitica</name>
    <dbReference type="NCBI Taxonomy" id="35722"/>
    <lineage>
        <taxon>Eukaryota</taxon>
        <taxon>Fungi</taxon>
        <taxon>Fungi incertae sedis</taxon>
        <taxon>Mucoromycota</taxon>
        <taxon>Mucoromycotina</taxon>
        <taxon>Mucoromycetes</taxon>
        <taxon>Mucorales</taxon>
        <taxon>Mucorineae</taxon>
        <taxon>Mucoraceae</taxon>
        <taxon>Parasitella</taxon>
    </lineage>
</organism>
<dbReference type="STRING" id="35722.A0A0B7NWL1"/>
<accession>A0A0B7NWL1</accession>
<protein>
    <submittedName>
        <fullName evidence="2">Uncharacterized protein</fullName>
    </submittedName>
</protein>
<keyword evidence="3" id="KW-1185">Reference proteome</keyword>
<proteinExistence type="predicted"/>
<reference evidence="2 3" key="1">
    <citation type="submission" date="2014-09" db="EMBL/GenBank/DDBJ databases">
        <authorList>
            <person name="Ellenberger Sabrina"/>
        </authorList>
    </citation>
    <scope>NUCLEOTIDE SEQUENCE [LARGE SCALE GENOMIC DNA]</scope>
    <source>
        <strain evidence="2 3">CBS 412.66</strain>
    </source>
</reference>
<evidence type="ECO:0000313" key="2">
    <source>
        <dbReference type="EMBL" id="CEP20010.1"/>
    </source>
</evidence>
<dbReference type="OrthoDB" id="2236116at2759"/>
<feature type="region of interest" description="Disordered" evidence="1">
    <location>
        <begin position="115"/>
        <end position="145"/>
    </location>
</feature>
<dbReference type="AlphaFoldDB" id="A0A0B7NWL1"/>
<evidence type="ECO:0000313" key="3">
    <source>
        <dbReference type="Proteomes" id="UP000054107"/>
    </source>
</evidence>
<dbReference type="Proteomes" id="UP000054107">
    <property type="component" value="Unassembled WGS sequence"/>
</dbReference>